<dbReference type="SUPFAM" id="SSF55811">
    <property type="entry name" value="Nudix"/>
    <property type="match status" value="1"/>
</dbReference>
<dbReference type="InterPro" id="IPR051325">
    <property type="entry name" value="Nudix_hydrolase_domain"/>
</dbReference>
<dbReference type="GO" id="GO:0006754">
    <property type="term" value="P:ATP biosynthetic process"/>
    <property type="evidence" value="ECO:0007669"/>
    <property type="project" value="TreeGrafter"/>
</dbReference>
<dbReference type="GO" id="GO:0004081">
    <property type="term" value="F:bis(5'-nucleosyl)-tetraphosphatase (asymmetrical) activity"/>
    <property type="evidence" value="ECO:0007669"/>
    <property type="project" value="TreeGrafter"/>
</dbReference>
<evidence type="ECO:0000313" key="8">
    <source>
        <dbReference type="Proteomes" id="UP001229251"/>
    </source>
</evidence>
<accession>A0AAJ1Q4Z7</accession>
<dbReference type="PANTHER" id="PTHR21340:SF0">
    <property type="entry name" value="BIS(5'-NUCLEOSYL)-TETRAPHOSPHATASE [ASYMMETRICAL]"/>
    <property type="match status" value="1"/>
</dbReference>
<evidence type="ECO:0000256" key="1">
    <source>
        <dbReference type="ARBA" id="ARBA00005582"/>
    </source>
</evidence>
<dbReference type="PRINTS" id="PR00502">
    <property type="entry name" value="NUDIXFAMILY"/>
</dbReference>
<organism evidence="7 8">
    <name type="scientific">Facklamia hominis</name>
    <dbReference type="NCBI Taxonomy" id="178214"/>
    <lineage>
        <taxon>Bacteria</taxon>
        <taxon>Bacillati</taxon>
        <taxon>Bacillota</taxon>
        <taxon>Bacilli</taxon>
        <taxon>Lactobacillales</taxon>
        <taxon>Aerococcaceae</taxon>
        <taxon>Facklamia</taxon>
    </lineage>
</organism>
<reference evidence="7" key="1">
    <citation type="submission" date="2023-05" db="EMBL/GenBank/DDBJ databases">
        <title>Cataloging the Phylogenetic Diversity of Human Bladder Bacteria.</title>
        <authorList>
            <person name="Du J."/>
        </authorList>
    </citation>
    <scope>NUCLEOTIDE SEQUENCE</scope>
    <source>
        <strain evidence="7">UMB1231</strain>
    </source>
</reference>
<dbReference type="Gene3D" id="3.90.79.10">
    <property type="entry name" value="Nucleoside Triphosphate Pyrophosphohydrolase"/>
    <property type="match status" value="1"/>
</dbReference>
<dbReference type="PANTHER" id="PTHR21340">
    <property type="entry name" value="DIADENOSINE 5,5-P1,P4-TETRAPHOSPHATE PYROPHOSPHOHYDROLASE MUTT"/>
    <property type="match status" value="1"/>
</dbReference>
<dbReference type="InterPro" id="IPR015797">
    <property type="entry name" value="NUDIX_hydrolase-like_dom_sf"/>
</dbReference>
<evidence type="ECO:0000256" key="4">
    <source>
        <dbReference type="ARBA" id="ARBA00022801"/>
    </source>
</evidence>
<dbReference type="CDD" id="cd03428">
    <property type="entry name" value="NUDIX_Ap4A_Nudt2"/>
    <property type="match status" value="1"/>
</dbReference>
<comment type="similarity">
    <text evidence="1">Belongs to the Nudix hydrolase family.</text>
</comment>
<comment type="caution">
    <text evidence="7">The sequence shown here is derived from an EMBL/GenBank/DDBJ whole genome shotgun (WGS) entry which is preliminary data.</text>
</comment>
<evidence type="ECO:0000313" key="7">
    <source>
        <dbReference type="EMBL" id="MDK7186944.1"/>
    </source>
</evidence>
<dbReference type="Pfam" id="PF00293">
    <property type="entry name" value="NUDIX"/>
    <property type="match status" value="1"/>
</dbReference>
<feature type="domain" description="Nudix hydrolase" evidence="6">
    <location>
        <begin position="2"/>
        <end position="131"/>
    </location>
</feature>
<dbReference type="GO" id="GO:0006167">
    <property type="term" value="P:AMP biosynthetic process"/>
    <property type="evidence" value="ECO:0007669"/>
    <property type="project" value="TreeGrafter"/>
</dbReference>
<dbReference type="PROSITE" id="PS51462">
    <property type="entry name" value="NUDIX"/>
    <property type="match status" value="1"/>
</dbReference>
<gene>
    <name evidence="7" type="ORF">QP433_03015</name>
</gene>
<name>A0AAJ1Q4Z7_9LACT</name>
<evidence type="ECO:0000256" key="2">
    <source>
        <dbReference type="ARBA" id="ARBA00018911"/>
    </source>
</evidence>
<keyword evidence="3" id="KW-0547">Nucleotide-binding</keyword>
<dbReference type="InterPro" id="IPR020476">
    <property type="entry name" value="Nudix_hydrolase"/>
</dbReference>
<dbReference type="RefSeq" id="WP_016648797.1">
    <property type="nucleotide sequence ID" value="NZ_CP138857.1"/>
</dbReference>
<proteinExistence type="inferred from homology"/>
<dbReference type="EMBL" id="JASOOE010000004">
    <property type="protein sequence ID" value="MDK7186944.1"/>
    <property type="molecule type" value="Genomic_DNA"/>
</dbReference>
<evidence type="ECO:0000256" key="3">
    <source>
        <dbReference type="ARBA" id="ARBA00022741"/>
    </source>
</evidence>
<dbReference type="InterPro" id="IPR003565">
    <property type="entry name" value="Tetra_PHTase"/>
</dbReference>
<protein>
    <recommendedName>
        <fullName evidence="2">Bis(5'-nucleosyl)-tetraphosphatase [asymmetrical]</fullName>
    </recommendedName>
    <alternativeName>
        <fullName evidence="5">Diadenosine 5',5'''-P1,P4-tetraphosphate asymmetrical hydrolase</fullName>
    </alternativeName>
</protein>
<sequence length="136" mass="15886">MKKEKSCGAICYQLKNQQIYFLLIQHKNGGHWAFPKGHVENNETEEETALREIFEETKLEVELNTQFRRTCQYSPTEGVSKEVVYFIAQAHDPNVQTQQSEVLAYDWLDYDSAFNRLTYANDQTILSAANRFLLKE</sequence>
<evidence type="ECO:0000256" key="5">
    <source>
        <dbReference type="ARBA" id="ARBA00032644"/>
    </source>
</evidence>
<dbReference type="GO" id="GO:0000166">
    <property type="term" value="F:nucleotide binding"/>
    <property type="evidence" value="ECO:0007669"/>
    <property type="project" value="UniProtKB-KW"/>
</dbReference>
<dbReference type="Proteomes" id="UP001229251">
    <property type="component" value="Unassembled WGS sequence"/>
</dbReference>
<dbReference type="AlphaFoldDB" id="A0AAJ1Q4Z7"/>
<dbReference type="InterPro" id="IPR000086">
    <property type="entry name" value="NUDIX_hydrolase_dom"/>
</dbReference>
<keyword evidence="4" id="KW-0378">Hydrolase</keyword>
<evidence type="ECO:0000259" key="6">
    <source>
        <dbReference type="PROSITE" id="PS51462"/>
    </source>
</evidence>